<evidence type="ECO:0000256" key="2">
    <source>
        <dbReference type="ARBA" id="ARBA00023015"/>
    </source>
</evidence>
<keyword evidence="7" id="KW-1185">Reference proteome</keyword>
<evidence type="ECO:0000313" key="7">
    <source>
        <dbReference type="Proteomes" id="UP001345827"/>
    </source>
</evidence>
<evidence type="ECO:0000256" key="3">
    <source>
        <dbReference type="ARBA" id="ARBA00023163"/>
    </source>
</evidence>
<evidence type="ECO:0000313" key="6">
    <source>
        <dbReference type="EMBL" id="KAK5543389.1"/>
    </source>
</evidence>
<dbReference type="InterPro" id="IPR037525">
    <property type="entry name" value="Velvet_dom"/>
</dbReference>
<evidence type="ECO:0000256" key="1">
    <source>
        <dbReference type="ARBA" id="ARBA00004123"/>
    </source>
</evidence>
<dbReference type="PROSITE" id="PS51821">
    <property type="entry name" value="VELVET"/>
    <property type="match status" value="1"/>
</dbReference>
<dbReference type="EMBL" id="JAXLQG010000002">
    <property type="protein sequence ID" value="KAK5543389.1"/>
    <property type="molecule type" value="Genomic_DNA"/>
</dbReference>
<name>A0AAV9QGA1_9PEZI</name>
<feature type="domain" description="Velvet" evidence="5">
    <location>
        <begin position="17"/>
        <end position="220"/>
    </location>
</feature>
<accession>A0AAV9QGA1</accession>
<evidence type="ECO:0000259" key="5">
    <source>
        <dbReference type="PROSITE" id="PS51821"/>
    </source>
</evidence>
<comment type="subcellular location">
    <subcellularLocation>
        <location evidence="1">Nucleus</location>
    </subcellularLocation>
</comment>
<sequence length="416" mass="45038">MQNLPPLRAVELTEAHNSGFRPHQLSILQQPVIGRVTKSPPGLLCIDDSKSSTAKTKGLYPLEPQLTVAYTLNDDDTMQFHRQSPYIFGMVTLESLDPEQPLKPNTFAGSVTSSLNKWRMPDGGEQCVFVFNNLFIRYPGVYRLRCHSFEMRQGQVEPHPLSDVSHTDRVNSCSGLYAAKLAEIYGDVLRVGVDKAAAPTRASTKLTQDLHDQGVKLKLKKGNNRKRTSPTVVWTADGASGNFVAGNNAVNHPTYKALPGQTGAMAPALNNGEDVSGRLSFSRGSNGAMAPALNNGEDVSGRLSFSRGSNGAIAPAPAPALSHIPDMSHRMAYHDMNNDAGHAWNAGTFSALQPVYPQYSNMYAAVQPPNMLNFGGQVPIMSTGAEASATFGTGMLDGFGFDNHLSSYWVQQNWTL</sequence>
<gene>
    <name evidence="6" type="ORF">LTR25_001002</name>
</gene>
<evidence type="ECO:0000256" key="4">
    <source>
        <dbReference type="ARBA" id="ARBA00023242"/>
    </source>
</evidence>
<dbReference type="GO" id="GO:0005634">
    <property type="term" value="C:nucleus"/>
    <property type="evidence" value="ECO:0007669"/>
    <property type="project" value="UniProtKB-SubCell"/>
</dbReference>
<dbReference type="PANTHER" id="PTHR33572">
    <property type="entry name" value="SPORE DEVELOPMENT REGULATOR VOSA"/>
    <property type="match status" value="1"/>
</dbReference>
<keyword evidence="3" id="KW-0804">Transcription</keyword>
<dbReference type="InterPro" id="IPR021740">
    <property type="entry name" value="Velvet"/>
</dbReference>
<dbReference type="PANTHER" id="PTHR33572:SF15">
    <property type="entry name" value="VELVET DOMAIN-CONTAINING PROTEIN"/>
    <property type="match status" value="1"/>
</dbReference>
<keyword evidence="4" id="KW-0539">Nucleus</keyword>
<organism evidence="6 7">
    <name type="scientific">Vermiconidia calcicola</name>
    <dbReference type="NCBI Taxonomy" id="1690605"/>
    <lineage>
        <taxon>Eukaryota</taxon>
        <taxon>Fungi</taxon>
        <taxon>Dikarya</taxon>
        <taxon>Ascomycota</taxon>
        <taxon>Pezizomycotina</taxon>
        <taxon>Dothideomycetes</taxon>
        <taxon>Dothideomycetidae</taxon>
        <taxon>Mycosphaerellales</taxon>
        <taxon>Extremaceae</taxon>
        <taxon>Vermiconidia</taxon>
    </lineage>
</organism>
<protein>
    <recommendedName>
        <fullName evidence="5">Velvet domain-containing protein</fullName>
    </recommendedName>
</protein>
<keyword evidence="2" id="KW-0805">Transcription regulation</keyword>
<dbReference type="Proteomes" id="UP001345827">
    <property type="component" value="Unassembled WGS sequence"/>
</dbReference>
<comment type="caution">
    <text evidence="6">The sequence shown here is derived from an EMBL/GenBank/DDBJ whole genome shotgun (WGS) entry which is preliminary data.</text>
</comment>
<proteinExistence type="predicted"/>
<dbReference type="AlphaFoldDB" id="A0AAV9QGA1"/>
<dbReference type="Gene3D" id="2.60.40.3960">
    <property type="entry name" value="Velvet domain"/>
    <property type="match status" value="1"/>
</dbReference>
<reference evidence="6 7" key="1">
    <citation type="submission" date="2023-06" db="EMBL/GenBank/DDBJ databases">
        <title>Black Yeasts Isolated from many extreme environments.</title>
        <authorList>
            <person name="Coleine C."/>
            <person name="Stajich J.E."/>
            <person name="Selbmann L."/>
        </authorList>
    </citation>
    <scope>NUCLEOTIDE SEQUENCE [LARGE SCALE GENOMIC DNA]</scope>
    <source>
        <strain evidence="6 7">CCFEE 5887</strain>
    </source>
</reference>
<dbReference type="Pfam" id="PF11754">
    <property type="entry name" value="Velvet"/>
    <property type="match status" value="1"/>
</dbReference>
<dbReference type="InterPro" id="IPR038491">
    <property type="entry name" value="Velvet_dom_sf"/>
</dbReference>